<dbReference type="GO" id="GO:0008270">
    <property type="term" value="F:zinc ion binding"/>
    <property type="evidence" value="ECO:0007669"/>
    <property type="project" value="UniProtKB-UniRule"/>
</dbReference>
<sequence>MGPPRPFIARSSATSAKVGQEDRPDCLQTEAPCTSAKVDEEILLDRSDERETDDGTTGTPQVVPSSDGDDIIEEPKSGMEFNSFEDLFSYYKLFGKKCGFGVMTQRSERSEDQSVRYVTLGCARGGKARIKSSNLANPRPTGKTDCKARINALRVEGKMRLTTVHNTHNHGLSPMKSRFFRCNREVSESVKRVLDTNDLAGIRLNKSYGSLVVGAGGFENLPFLEKDCRNYIDKARHLRLGAGGAGALQDYFMRMQYKNNGFFSLMDLDDDGRLKNCMDGIAPKAIITDQDRAMKNAIAIVFPETRHRLCLWHILKKVPEKLGSYAAYRSGLKTQLMKCVYDTQTIEDFEKCWAEFINTYDLNDNAWLNSLYVERENWTNLKEFVDQFDSALKKKIENENHAEFQSFSQ</sequence>
<accession>A0A833XM87</accession>
<keyword evidence="1" id="KW-0862">Zinc</keyword>
<comment type="similarity">
    <text evidence="1">Belongs to the FHY3/FAR1 family.</text>
</comment>
<dbReference type="InterPro" id="IPR018289">
    <property type="entry name" value="MULE_transposase_dom"/>
</dbReference>
<dbReference type="Pfam" id="PF03101">
    <property type="entry name" value="FAR1"/>
    <property type="match status" value="1"/>
</dbReference>
<keyword evidence="1" id="KW-0863">Zinc-finger</keyword>
<evidence type="ECO:0000256" key="2">
    <source>
        <dbReference type="SAM" id="MobiDB-lite"/>
    </source>
</evidence>
<name>A0A833XM87_JUGRE</name>
<evidence type="ECO:0000256" key="1">
    <source>
        <dbReference type="RuleBase" id="RU367018"/>
    </source>
</evidence>
<feature type="domain" description="MULE transposase" evidence="4">
    <location>
        <begin position="271"/>
        <end position="317"/>
    </location>
</feature>
<evidence type="ECO:0000259" key="4">
    <source>
        <dbReference type="Pfam" id="PF10551"/>
    </source>
</evidence>
<dbReference type="InterPro" id="IPR031052">
    <property type="entry name" value="FHY3/FAR1"/>
</dbReference>
<protein>
    <recommendedName>
        <fullName evidence="1">Protein FAR1-RELATED SEQUENCE</fullName>
    </recommendedName>
</protein>
<dbReference type="Proteomes" id="UP000619265">
    <property type="component" value="Unassembled WGS sequence"/>
</dbReference>
<dbReference type="InterPro" id="IPR004330">
    <property type="entry name" value="FAR1_DNA_bnd_dom"/>
</dbReference>
<feature type="compositionally biased region" description="Basic and acidic residues" evidence="2">
    <location>
        <begin position="37"/>
        <end position="49"/>
    </location>
</feature>
<dbReference type="PANTHER" id="PTHR31669:SF283">
    <property type="entry name" value="PROTEIN FAR1-RELATED SEQUENCE"/>
    <property type="match status" value="1"/>
</dbReference>
<feature type="domain" description="FAR1" evidence="3">
    <location>
        <begin position="89"/>
        <end position="173"/>
    </location>
</feature>
<evidence type="ECO:0000313" key="5">
    <source>
        <dbReference type="EMBL" id="KAF5468417.1"/>
    </source>
</evidence>
<organism evidence="5 6">
    <name type="scientific">Juglans regia</name>
    <name type="common">English walnut</name>
    <dbReference type="NCBI Taxonomy" id="51240"/>
    <lineage>
        <taxon>Eukaryota</taxon>
        <taxon>Viridiplantae</taxon>
        <taxon>Streptophyta</taxon>
        <taxon>Embryophyta</taxon>
        <taxon>Tracheophyta</taxon>
        <taxon>Spermatophyta</taxon>
        <taxon>Magnoliopsida</taxon>
        <taxon>eudicotyledons</taxon>
        <taxon>Gunneridae</taxon>
        <taxon>Pentapetalae</taxon>
        <taxon>rosids</taxon>
        <taxon>fabids</taxon>
        <taxon>Fagales</taxon>
        <taxon>Juglandaceae</taxon>
        <taxon>Juglans</taxon>
    </lineage>
</organism>
<comment type="caution">
    <text evidence="5">The sequence shown here is derived from an EMBL/GenBank/DDBJ whole genome shotgun (WGS) entry which is preliminary data.</text>
</comment>
<dbReference type="AlphaFoldDB" id="A0A833XM87"/>
<evidence type="ECO:0000313" key="6">
    <source>
        <dbReference type="Proteomes" id="UP000619265"/>
    </source>
</evidence>
<keyword evidence="1" id="KW-0539">Nucleus</keyword>
<reference evidence="5" key="1">
    <citation type="submission" date="2015-10" db="EMBL/GenBank/DDBJ databases">
        <authorList>
            <person name="Martinez-Garcia P.J."/>
            <person name="Crepeau M.W."/>
            <person name="Puiu D."/>
            <person name="Gonzalez-Ibeas D."/>
            <person name="Whalen J."/>
            <person name="Stevens K."/>
            <person name="Paul R."/>
            <person name="Butterfield T."/>
            <person name="Britton M."/>
            <person name="Reagan R."/>
            <person name="Chakraborty S."/>
            <person name="Walawage S.L."/>
            <person name="Vasquez-Gross H.A."/>
            <person name="Cardeno C."/>
            <person name="Famula R."/>
            <person name="Pratt K."/>
            <person name="Kuruganti S."/>
            <person name="Aradhya M.K."/>
            <person name="Leslie C.A."/>
            <person name="Dandekar A.M."/>
            <person name="Salzberg S.L."/>
            <person name="Wegrzyn J.L."/>
            <person name="Langley C.H."/>
            <person name="Neale D.B."/>
        </authorList>
    </citation>
    <scope>NUCLEOTIDE SEQUENCE</scope>
    <source>
        <tissue evidence="5">Leaves</tissue>
    </source>
</reference>
<reference evidence="5" key="2">
    <citation type="submission" date="2020-03" db="EMBL/GenBank/DDBJ databases">
        <title>Walnut 2.0.</title>
        <authorList>
            <person name="Marrano A."/>
            <person name="Britton M."/>
            <person name="Zimin A.V."/>
            <person name="Zaini P.A."/>
            <person name="Workman R."/>
            <person name="Puiu D."/>
            <person name="Bianco L."/>
            <person name="Allen B.J."/>
            <person name="Troggio M."/>
            <person name="Leslie C.A."/>
            <person name="Timp W."/>
            <person name="Dendekar A."/>
            <person name="Salzberg S.L."/>
            <person name="Neale D.B."/>
        </authorList>
    </citation>
    <scope>NUCLEOTIDE SEQUENCE</scope>
    <source>
        <tissue evidence="5">Leaves</tissue>
    </source>
</reference>
<keyword evidence="1" id="KW-0479">Metal-binding</keyword>
<dbReference type="GO" id="GO:0005634">
    <property type="term" value="C:nucleus"/>
    <property type="evidence" value="ECO:0007669"/>
    <property type="project" value="UniProtKB-SubCell"/>
</dbReference>
<comment type="function">
    <text evidence="1">Putative transcription activator involved in regulating light control of development.</text>
</comment>
<dbReference type="Gramene" id="Jr06_08340_p1">
    <property type="protein sequence ID" value="cds.Jr06_08340_p1"/>
    <property type="gene ID" value="Jr06_08340"/>
</dbReference>
<proteinExistence type="inferred from homology"/>
<dbReference type="PANTHER" id="PTHR31669">
    <property type="entry name" value="PROTEIN FAR1-RELATED SEQUENCE 10-RELATED"/>
    <property type="match status" value="1"/>
</dbReference>
<dbReference type="EMBL" id="LIHL02000006">
    <property type="protein sequence ID" value="KAF5468417.1"/>
    <property type="molecule type" value="Genomic_DNA"/>
</dbReference>
<feature type="non-terminal residue" evidence="5">
    <location>
        <position position="409"/>
    </location>
</feature>
<gene>
    <name evidence="5" type="ORF">F2P56_012569</name>
</gene>
<evidence type="ECO:0000259" key="3">
    <source>
        <dbReference type="Pfam" id="PF03101"/>
    </source>
</evidence>
<dbReference type="GO" id="GO:0006355">
    <property type="term" value="P:regulation of DNA-templated transcription"/>
    <property type="evidence" value="ECO:0007669"/>
    <property type="project" value="UniProtKB-UniRule"/>
</dbReference>
<dbReference type="Pfam" id="PF10551">
    <property type="entry name" value="MULE"/>
    <property type="match status" value="1"/>
</dbReference>
<feature type="region of interest" description="Disordered" evidence="2">
    <location>
        <begin position="1"/>
        <end position="68"/>
    </location>
</feature>
<comment type="subcellular location">
    <subcellularLocation>
        <location evidence="1">Nucleus</location>
    </subcellularLocation>
</comment>